<gene>
    <name evidence="4" type="ORF">NMOB1V02_LOCUS7680</name>
</gene>
<feature type="domain" description="AMP-dependent synthetase/ligase" evidence="3">
    <location>
        <begin position="82"/>
        <end position="361"/>
    </location>
</feature>
<dbReference type="Gene3D" id="3.40.50.12780">
    <property type="entry name" value="N-terminal domain of ligase-like"/>
    <property type="match status" value="1"/>
</dbReference>
<dbReference type="GO" id="GO:0005777">
    <property type="term" value="C:peroxisome"/>
    <property type="evidence" value="ECO:0007669"/>
    <property type="project" value="UniProtKB-SubCell"/>
</dbReference>
<reference evidence="4" key="1">
    <citation type="submission" date="2020-11" db="EMBL/GenBank/DDBJ databases">
        <authorList>
            <person name="Tran Van P."/>
        </authorList>
    </citation>
    <scope>NUCLEOTIDE SEQUENCE</scope>
</reference>
<dbReference type="InterPro" id="IPR042099">
    <property type="entry name" value="ANL_N_sf"/>
</dbReference>
<evidence type="ECO:0000259" key="3">
    <source>
        <dbReference type="Pfam" id="PF00501"/>
    </source>
</evidence>
<evidence type="ECO:0000256" key="1">
    <source>
        <dbReference type="ARBA" id="ARBA00004275"/>
    </source>
</evidence>
<dbReference type="InterPro" id="IPR000873">
    <property type="entry name" value="AMP-dep_synth/lig_dom"/>
</dbReference>
<dbReference type="PANTHER" id="PTHR24096">
    <property type="entry name" value="LONG-CHAIN-FATTY-ACID--COA LIGASE"/>
    <property type="match status" value="1"/>
</dbReference>
<dbReference type="Pfam" id="PF00501">
    <property type="entry name" value="AMP-binding"/>
    <property type="match status" value="1"/>
</dbReference>
<organism evidence="4">
    <name type="scientific">Notodromas monacha</name>
    <dbReference type="NCBI Taxonomy" id="399045"/>
    <lineage>
        <taxon>Eukaryota</taxon>
        <taxon>Metazoa</taxon>
        <taxon>Ecdysozoa</taxon>
        <taxon>Arthropoda</taxon>
        <taxon>Crustacea</taxon>
        <taxon>Oligostraca</taxon>
        <taxon>Ostracoda</taxon>
        <taxon>Podocopa</taxon>
        <taxon>Podocopida</taxon>
        <taxon>Cypridocopina</taxon>
        <taxon>Cypridoidea</taxon>
        <taxon>Cyprididae</taxon>
        <taxon>Notodromas</taxon>
    </lineage>
</organism>
<dbReference type="SUPFAM" id="SSF56801">
    <property type="entry name" value="Acetyl-CoA synthetase-like"/>
    <property type="match status" value="1"/>
</dbReference>
<name>A0A7R9GGG5_9CRUS</name>
<accession>A0A7R9GGG5</accession>
<keyword evidence="2" id="KW-0576">Peroxisome</keyword>
<keyword evidence="5" id="KW-1185">Reference proteome</keyword>
<comment type="subcellular location">
    <subcellularLocation>
        <location evidence="1">Peroxisome</location>
    </subcellularLocation>
</comment>
<proteinExistence type="predicted"/>
<dbReference type="Proteomes" id="UP000678499">
    <property type="component" value="Unassembled WGS sequence"/>
</dbReference>
<dbReference type="PANTHER" id="PTHR24096:SF422">
    <property type="entry name" value="BCDNA.GH02901"/>
    <property type="match status" value="1"/>
</dbReference>
<dbReference type="GO" id="GO:0016405">
    <property type="term" value="F:CoA-ligase activity"/>
    <property type="evidence" value="ECO:0007669"/>
    <property type="project" value="TreeGrafter"/>
</dbReference>
<evidence type="ECO:0000313" key="4">
    <source>
        <dbReference type="EMBL" id="CAD7280016.1"/>
    </source>
</evidence>
<protein>
    <recommendedName>
        <fullName evidence="3">AMP-dependent synthetase/ligase domain-containing protein</fullName>
    </recommendedName>
</protein>
<evidence type="ECO:0000256" key="2">
    <source>
        <dbReference type="ARBA" id="ARBA00023140"/>
    </source>
</evidence>
<evidence type="ECO:0000313" key="5">
    <source>
        <dbReference type="Proteomes" id="UP000678499"/>
    </source>
</evidence>
<dbReference type="EMBL" id="OA883931">
    <property type="protein sequence ID" value="CAD7280016.1"/>
    <property type="molecule type" value="Genomic_DNA"/>
</dbReference>
<dbReference type="EMBL" id="CAJPEX010001894">
    <property type="protein sequence ID" value="CAG0920168.1"/>
    <property type="molecule type" value="Genomic_DNA"/>
</dbReference>
<dbReference type="AlphaFoldDB" id="A0A7R9GGG5"/>
<sequence>MLFTKCFFKYLPKHVQGFSAQMQIAIRNKLTGPPDWQLWPRQVRDTSNPFHVFSQGLVICNHVLRTSEQSPDLAGYLWKDYHKFSKATAMMCAETREEFTYEQIRHLSLAFGVGLKNLSILNRRGDILAIICPNMPSFAICFYGAVFIHGVPALINPKGCIVAQLRACKPKAVVVLAKDAKHVQYMTEVEEELMSIRTIIISVGVHEEEKLMKDLQPNGPRSPKLLSLREVICNSSKDGLGILSGAPFRPDDIAIVQCLRKANGKEMAVALSHGNIVGTLNQLHVPYLSKAEKAHIIREGHNPMKLFHQETIVGIMPFYTAFGLITGLLSCTKIGGRLITLSEDEPNELLFDILEEYQVMVRQKHQVSPTWFLYMSTKNLGLLEVLWQGQQQLQWI</sequence>